<keyword evidence="7" id="KW-0969">Cilium</keyword>
<dbReference type="SUPFAM" id="SSF64518">
    <property type="entry name" value="Phase 1 flagellin"/>
    <property type="match status" value="1"/>
</dbReference>
<evidence type="ECO:0000256" key="3">
    <source>
        <dbReference type="ARBA" id="ARBA00023143"/>
    </source>
</evidence>
<reference evidence="8" key="1">
    <citation type="submission" date="2019-11" db="EMBL/GenBank/DDBJ databases">
        <title>Genome sequence of Heliorestis convoluta strain HH, an alkaliphilic and minimalistic phototrophic bacterium from a soda lake in Egypt.</title>
        <authorList>
            <person name="Dewey E.D."/>
            <person name="Stokes L.M."/>
            <person name="Burchell B.M."/>
            <person name="Shaffer K.N."/>
            <person name="Huntington A.M."/>
            <person name="Baker J.M."/>
            <person name="Nadendla S."/>
            <person name="Giglio M.G."/>
            <person name="Touchman J.W."/>
            <person name="Blankenship R.E."/>
            <person name="Madigan M.T."/>
            <person name="Sattley W.M."/>
        </authorList>
    </citation>
    <scope>NUCLEOTIDE SEQUENCE [LARGE SCALE GENOMIC DNA]</scope>
    <source>
        <strain evidence="8">HH</strain>
    </source>
</reference>
<proteinExistence type="inferred from homology"/>
<dbReference type="AlphaFoldDB" id="A0A5Q2N4J6"/>
<keyword evidence="7" id="KW-0966">Cell projection</keyword>
<dbReference type="Proteomes" id="UP000366051">
    <property type="component" value="Chromosome"/>
</dbReference>
<feature type="domain" description="Flagellin C-terminal" evidence="6">
    <location>
        <begin position="451"/>
        <end position="534"/>
    </location>
</feature>
<dbReference type="Gene3D" id="1.20.1330.10">
    <property type="entry name" value="f41 fragment of flagellin, N-terminal domain"/>
    <property type="match status" value="2"/>
</dbReference>
<keyword evidence="7" id="KW-0282">Flagellum</keyword>
<evidence type="ECO:0000256" key="1">
    <source>
        <dbReference type="ARBA" id="ARBA00005709"/>
    </source>
</evidence>
<dbReference type="InterPro" id="IPR046358">
    <property type="entry name" value="Flagellin_C"/>
</dbReference>
<name>A0A5Q2N4J6_9FIRM</name>
<evidence type="ECO:0000313" key="8">
    <source>
        <dbReference type="Proteomes" id="UP000366051"/>
    </source>
</evidence>
<evidence type="ECO:0000259" key="5">
    <source>
        <dbReference type="Pfam" id="PF00669"/>
    </source>
</evidence>
<dbReference type="InterPro" id="IPR042187">
    <property type="entry name" value="Flagellin_C_sub2"/>
</dbReference>
<dbReference type="GO" id="GO:0005576">
    <property type="term" value="C:extracellular region"/>
    <property type="evidence" value="ECO:0007669"/>
    <property type="project" value="UniProtKB-SubCell"/>
</dbReference>
<dbReference type="PRINTS" id="PR00207">
    <property type="entry name" value="FLAGELLIN"/>
</dbReference>
<comment type="subcellular location">
    <subcellularLocation>
        <location evidence="4">Secreted</location>
    </subcellularLocation>
    <subcellularLocation>
        <location evidence="4">Bacterial flagellum</location>
    </subcellularLocation>
</comment>
<dbReference type="EMBL" id="CP045875">
    <property type="protein sequence ID" value="QGG47495.1"/>
    <property type="molecule type" value="Genomic_DNA"/>
</dbReference>
<accession>A0A5Q2N4J6</accession>
<dbReference type="PANTHER" id="PTHR42792:SF2">
    <property type="entry name" value="FLAGELLIN"/>
    <property type="match status" value="1"/>
</dbReference>
<keyword evidence="3 4" id="KW-0975">Bacterial flagellum</keyword>
<dbReference type="Pfam" id="PF00700">
    <property type="entry name" value="Flagellin_C"/>
    <property type="match status" value="1"/>
</dbReference>
<feature type="domain" description="Flagellin N-terminal" evidence="5">
    <location>
        <begin position="3"/>
        <end position="141"/>
    </location>
</feature>
<dbReference type="InterPro" id="IPR001029">
    <property type="entry name" value="Flagellin_N"/>
</dbReference>
<keyword evidence="4" id="KW-0964">Secreted</keyword>
<dbReference type="Gene3D" id="6.10.10.10">
    <property type="entry name" value="Flagellar export chaperone, C-terminal domain"/>
    <property type="match status" value="1"/>
</dbReference>
<comment type="function">
    <text evidence="4">Flagellin is the subunit protein which polymerizes to form the filaments of bacterial flagella.</text>
</comment>
<sequence>MIINHNAASSNTLTQITKNTKKLSVNMQRLSSGLRINTAADDAAGLTISKKMRGQIRGLQQADRNILDGISLIQTAEAALAQIQNPQLQRMRELIIQAKNDTLTTDDRQLIQQEIEQIKESIDDIANNTEFNGIKLLNGSNPYATEAGEKVSHKITNVLSSHPVGATGNFQFATNEGYPTTSLDNNQRLVFGSGGTSHPSVRIDGESYPLRSYVQQQTQVVNGIHSTVYNVNNVEITQSVRIVGQYNDKYEISYNIKNKSDSPKEIGFQFHVDTMLGNDDHAPFVVNGSIIHNETMYTGSDIPTDFVVYNQTTGSGSNAEFQAHGILKTMGEFIVHEEPSKFAIGHYNRVSSWDFSPSGTVGDSGYSVYWNERVIESGSSFVVNTFYGQSVPPTVTPPSLEEEDFYDIILQIGPNEPDQYRIRLVDARAEALGIHDISVDPKDEAARALLKLDAAITKVSTARSLFGSSQNRLEYITKNASNYGLNLTEAESRISDADLAEEVVDFTRRNIQNQASQAMLAQAHQQPQSILQLLR</sequence>
<organism evidence="7 8">
    <name type="scientific">Heliorestis convoluta</name>
    <dbReference type="NCBI Taxonomy" id="356322"/>
    <lineage>
        <taxon>Bacteria</taxon>
        <taxon>Bacillati</taxon>
        <taxon>Bacillota</taxon>
        <taxon>Clostridia</taxon>
        <taxon>Eubacteriales</taxon>
        <taxon>Heliobacteriaceae</taxon>
        <taxon>Heliorestis</taxon>
    </lineage>
</organism>
<dbReference type="GO" id="GO:0005198">
    <property type="term" value="F:structural molecule activity"/>
    <property type="evidence" value="ECO:0007669"/>
    <property type="project" value="UniProtKB-UniRule"/>
</dbReference>
<gene>
    <name evidence="7" type="ORF">FTV88_1348</name>
</gene>
<evidence type="ECO:0000259" key="6">
    <source>
        <dbReference type="Pfam" id="PF00700"/>
    </source>
</evidence>
<evidence type="ECO:0000256" key="2">
    <source>
        <dbReference type="ARBA" id="ARBA00020110"/>
    </source>
</evidence>
<comment type="similarity">
    <text evidence="1 4">Belongs to the bacterial flagellin family.</text>
</comment>
<dbReference type="KEGG" id="hcv:FTV88_1348"/>
<keyword evidence="8" id="KW-1185">Reference proteome</keyword>
<evidence type="ECO:0000256" key="4">
    <source>
        <dbReference type="RuleBase" id="RU362073"/>
    </source>
</evidence>
<dbReference type="RefSeq" id="WP_153724855.1">
    <property type="nucleotide sequence ID" value="NZ_CP045875.1"/>
</dbReference>
<dbReference type="InterPro" id="IPR001492">
    <property type="entry name" value="Flagellin"/>
</dbReference>
<protein>
    <recommendedName>
        <fullName evidence="2 4">Flagellin</fullName>
    </recommendedName>
</protein>
<evidence type="ECO:0000313" key="7">
    <source>
        <dbReference type="EMBL" id="QGG47495.1"/>
    </source>
</evidence>
<dbReference type="GO" id="GO:0009288">
    <property type="term" value="C:bacterial-type flagellum"/>
    <property type="evidence" value="ECO:0007669"/>
    <property type="project" value="UniProtKB-SubCell"/>
</dbReference>
<dbReference type="PANTHER" id="PTHR42792">
    <property type="entry name" value="FLAGELLIN"/>
    <property type="match status" value="1"/>
</dbReference>
<dbReference type="Pfam" id="PF00669">
    <property type="entry name" value="Flagellin_N"/>
    <property type="match status" value="1"/>
</dbReference>
<dbReference type="OrthoDB" id="9796789at2"/>